<reference evidence="2" key="1">
    <citation type="journal article" date="2014" name="PLoS ONE">
        <title>Transcriptome-Based Identification of ABC Transporters in the Western Tarnished Plant Bug Lygus hesperus.</title>
        <authorList>
            <person name="Hull J.J."/>
            <person name="Chaney K."/>
            <person name="Geib S.M."/>
            <person name="Fabrick J.A."/>
            <person name="Brent C.S."/>
            <person name="Walsh D."/>
            <person name="Lavine L.C."/>
        </authorList>
    </citation>
    <scope>NUCLEOTIDE SEQUENCE</scope>
</reference>
<gene>
    <name evidence="2" type="primary">T21H8.1</name>
    <name evidence="2" type="ORF">CM83_10951</name>
    <name evidence="3" type="ORF">g.34673</name>
</gene>
<evidence type="ECO:0000313" key="2">
    <source>
        <dbReference type="EMBL" id="JAG00388.1"/>
    </source>
</evidence>
<dbReference type="EMBL" id="GBHO01043216">
    <property type="protein sequence ID" value="JAG00388.1"/>
    <property type="molecule type" value="Transcribed_RNA"/>
</dbReference>
<accession>A0A0A9W1Q6</accession>
<dbReference type="AlphaFoldDB" id="A0A0A9W1Q6"/>
<evidence type="ECO:0000256" key="1">
    <source>
        <dbReference type="SAM" id="MobiDB-lite"/>
    </source>
</evidence>
<evidence type="ECO:0000313" key="3">
    <source>
        <dbReference type="EMBL" id="JAP96927.1"/>
    </source>
</evidence>
<feature type="region of interest" description="Disordered" evidence="1">
    <location>
        <begin position="1"/>
        <end position="23"/>
    </location>
</feature>
<proteinExistence type="predicted"/>
<protein>
    <submittedName>
        <fullName evidence="2">Liprin-beta</fullName>
    </submittedName>
</protein>
<sequence length="119" mass="13125">MTLDQTRSSAGFTPSPVSIGTPQMTPFSHLNNKNVKNNNWYTFSTSPTNTAITTGPTIILDGVHRKQKDNLCSDRCTSRSIYKTGMLASSAVCGDVEQHNENENVVQQKVSVNLYQNML</sequence>
<reference evidence="2" key="2">
    <citation type="submission" date="2014-07" db="EMBL/GenBank/DDBJ databases">
        <authorList>
            <person name="Hull J."/>
        </authorList>
    </citation>
    <scope>NUCLEOTIDE SEQUENCE</scope>
</reference>
<name>A0A0A9W1Q6_LYGHE</name>
<reference evidence="3" key="3">
    <citation type="journal article" date="2016" name="Gigascience">
        <title>De novo construction of an expanded transcriptome assembly for the western tarnished plant bug, Lygus hesperus.</title>
        <authorList>
            <person name="Tassone E.E."/>
            <person name="Geib S.M."/>
            <person name="Hall B."/>
            <person name="Fabrick J.A."/>
            <person name="Brent C.S."/>
            <person name="Hull J.J."/>
        </authorList>
    </citation>
    <scope>NUCLEOTIDE SEQUENCE</scope>
</reference>
<dbReference type="EMBL" id="GDHC01021701">
    <property type="protein sequence ID" value="JAP96927.1"/>
    <property type="molecule type" value="Transcribed_RNA"/>
</dbReference>
<organism evidence="2">
    <name type="scientific">Lygus hesperus</name>
    <name type="common">Western plant bug</name>
    <dbReference type="NCBI Taxonomy" id="30085"/>
    <lineage>
        <taxon>Eukaryota</taxon>
        <taxon>Metazoa</taxon>
        <taxon>Ecdysozoa</taxon>
        <taxon>Arthropoda</taxon>
        <taxon>Hexapoda</taxon>
        <taxon>Insecta</taxon>
        <taxon>Pterygota</taxon>
        <taxon>Neoptera</taxon>
        <taxon>Paraneoptera</taxon>
        <taxon>Hemiptera</taxon>
        <taxon>Heteroptera</taxon>
        <taxon>Panheteroptera</taxon>
        <taxon>Cimicomorpha</taxon>
        <taxon>Miridae</taxon>
        <taxon>Mirini</taxon>
        <taxon>Lygus</taxon>
    </lineage>
</organism>